<dbReference type="Proteomes" id="UP000799753">
    <property type="component" value="Unassembled WGS sequence"/>
</dbReference>
<evidence type="ECO:0000256" key="3">
    <source>
        <dbReference type="ARBA" id="ARBA00023002"/>
    </source>
</evidence>
<dbReference type="Gene3D" id="3.50.50.60">
    <property type="entry name" value="FAD/NAD(P)-binding domain"/>
    <property type="match status" value="1"/>
</dbReference>
<dbReference type="SUPFAM" id="SSF51905">
    <property type="entry name" value="FAD/NAD(P)-binding domain"/>
    <property type="match status" value="1"/>
</dbReference>
<dbReference type="GO" id="GO:0016491">
    <property type="term" value="F:oxidoreductase activity"/>
    <property type="evidence" value="ECO:0007669"/>
    <property type="project" value="UniProtKB-KW"/>
</dbReference>
<gene>
    <name evidence="6" type="ORF">P280DRAFT_180119</name>
</gene>
<accession>A0A6A6SEZ0</accession>
<dbReference type="InterPro" id="IPR051104">
    <property type="entry name" value="FAD_monoxygenase"/>
</dbReference>
<keyword evidence="3" id="KW-0560">Oxidoreductase</keyword>
<keyword evidence="4" id="KW-0472">Membrane</keyword>
<dbReference type="GO" id="GO:0071949">
    <property type="term" value="F:FAD binding"/>
    <property type="evidence" value="ECO:0007669"/>
    <property type="project" value="InterPro"/>
</dbReference>
<dbReference type="EMBL" id="MU006778">
    <property type="protein sequence ID" value="KAF2644794.1"/>
    <property type="molecule type" value="Genomic_DNA"/>
</dbReference>
<dbReference type="AlphaFoldDB" id="A0A6A6SEZ0"/>
<dbReference type="PANTHER" id="PTHR46720:SF3">
    <property type="entry name" value="FAD-BINDING DOMAIN-CONTAINING PROTEIN-RELATED"/>
    <property type="match status" value="1"/>
</dbReference>
<evidence type="ECO:0000313" key="6">
    <source>
        <dbReference type="EMBL" id="KAF2644794.1"/>
    </source>
</evidence>
<evidence type="ECO:0000256" key="1">
    <source>
        <dbReference type="ARBA" id="ARBA00022630"/>
    </source>
</evidence>
<dbReference type="GO" id="GO:0044550">
    <property type="term" value="P:secondary metabolite biosynthetic process"/>
    <property type="evidence" value="ECO:0007669"/>
    <property type="project" value="TreeGrafter"/>
</dbReference>
<protein>
    <submittedName>
        <fullName evidence="6">FAD/NAD(P)-binding domain-containing protein</fullName>
    </submittedName>
</protein>
<proteinExistence type="predicted"/>
<keyword evidence="2" id="KW-0274">FAD</keyword>
<evidence type="ECO:0000256" key="4">
    <source>
        <dbReference type="SAM" id="Phobius"/>
    </source>
</evidence>
<dbReference type="InterPro" id="IPR036188">
    <property type="entry name" value="FAD/NAD-bd_sf"/>
</dbReference>
<dbReference type="SUPFAM" id="SSF54373">
    <property type="entry name" value="FAD-linked reductases, C-terminal domain"/>
    <property type="match status" value="1"/>
</dbReference>
<organism evidence="6 7">
    <name type="scientific">Massarina eburnea CBS 473.64</name>
    <dbReference type="NCBI Taxonomy" id="1395130"/>
    <lineage>
        <taxon>Eukaryota</taxon>
        <taxon>Fungi</taxon>
        <taxon>Dikarya</taxon>
        <taxon>Ascomycota</taxon>
        <taxon>Pezizomycotina</taxon>
        <taxon>Dothideomycetes</taxon>
        <taxon>Pleosporomycetidae</taxon>
        <taxon>Pleosporales</taxon>
        <taxon>Massarineae</taxon>
        <taxon>Massarinaceae</taxon>
        <taxon>Massarina</taxon>
    </lineage>
</organism>
<dbReference type="PANTHER" id="PTHR46720">
    <property type="entry name" value="HYDROXYLASE, PUTATIVE (AFU_ORTHOLOGUE AFUA_3G01460)-RELATED"/>
    <property type="match status" value="1"/>
</dbReference>
<keyword evidence="7" id="KW-1185">Reference proteome</keyword>
<dbReference type="PRINTS" id="PR00420">
    <property type="entry name" value="RNGMNOXGNASE"/>
</dbReference>
<feature type="transmembrane region" description="Helical" evidence="4">
    <location>
        <begin position="16"/>
        <end position="36"/>
    </location>
</feature>
<evidence type="ECO:0000259" key="5">
    <source>
        <dbReference type="Pfam" id="PF01494"/>
    </source>
</evidence>
<dbReference type="OrthoDB" id="417877at2759"/>
<keyword evidence="4" id="KW-0812">Transmembrane</keyword>
<dbReference type="Pfam" id="PF13450">
    <property type="entry name" value="NAD_binding_8"/>
    <property type="match status" value="1"/>
</dbReference>
<sequence length="452" mass="50271">MSSAKTNGVSQRNESYLPIAIVGGGLGGLALAVGLLKQGVKIHIYEAAHVFSEIGAGVAFGPNATRALGLIDERLLEGYKEYATFNDDRERDATFMCLRWGMDEQREEGKKAGELIAYLEDKWNPDSAKSIGVRTRSCIHRARLLDVLVSLIPEGVTSFAKSFKSAEEQSDGTLKLNFADGSTAMASAMIGCDGIKSKTREIVCGPEVEASYVGEYAFRAVVPRAEAEKALGADLARNGQLYCGYGAYIVTYPIEHGDFTNMVAIPHERGESWTWEQEDWTVPSTKHDFVRQFEGWFPPLVDLIQKYCQPYTWALFNVEHTSPYYKGRVCLLGDSAHAATPHMGAGAGMAMEDAYILSNILSHFIASRRNLEDIETAFQAYDAVRRSRTQKLVENSRKSGLLIDFIMTGVNDDAHAMVEQLENLYKWLWHEDLEAQLEYAKSFIPALDRIFD</sequence>
<dbReference type="InterPro" id="IPR002938">
    <property type="entry name" value="FAD-bd"/>
</dbReference>
<evidence type="ECO:0000313" key="7">
    <source>
        <dbReference type="Proteomes" id="UP000799753"/>
    </source>
</evidence>
<reference evidence="6" key="1">
    <citation type="journal article" date="2020" name="Stud. Mycol.">
        <title>101 Dothideomycetes genomes: a test case for predicting lifestyles and emergence of pathogens.</title>
        <authorList>
            <person name="Haridas S."/>
            <person name="Albert R."/>
            <person name="Binder M."/>
            <person name="Bloem J."/>
            <person name="Labutti K."/>
            <person name="Salamov A."/>
            <person name="Andreopoulos B."/>
            <person name="Baker S."/>
            <person name="Barry K."/>
            <person name="Bills G."/>
            <person name="Bluhm B."/>
            <person name="Cannon C."/>
            <person name="Castanera R."/>
            <person name="Culley D."/>
            <person name="Daum C."/>
            <person name="Ezra D."/>
            <person name="Gonzalez J."/>
            <person name="Henrissat B."/>
            <person name="Kuo A."/>
            <person name="Liang C."/>
            <person name="Lipzen A."/>
            <person name="Lutzoni F."/>
            <person name="Magnuson J."/>
            <person name="Mondo S."/>
            <person name="Nolan M."/>
            <person name="Ohm R."/>
            <person name="Pangilinan J."/>
            <person name="Park H.-J."/>
            <person name="Ramirez L."/>
            <person name="Alfaro M."/>
            <person name="Sun H."/>
            <person name="Tritt A."/>
            <person name="Yoshinaga Y."/>
            <person name="Zwiers L.-H."/>
            <person name="Turgeon B."/>
            <person name="Goodwin S."/>
            <person name="Spatafora J."/>
            <person name="Crous P."/>
            <person name="Grigoriev I."/>
        </authorList>
    </citation>
    <scope>NUCLEOTIDE SEQUENCE</scope>
    <source>
        <strain evidence="6">CBS 473.64</strain>
    </source>
</reference>
<name>A0A6A6SEZ0_9PLEO</name>
<keyword evidence="1" id="KW-0285">Flavoprotein</keyword>
<evidence type="ECO:0000256" key="2">
    <source>
        <dbReference type="ARBA" id="ARBA00022827"/>
    </source>
</evidence>
<feature type="domain" description="FAD-binding" evidence="5">
    <location>
        <begin position="182"/>
        <end position="396"/>
    </location>
</feature>
<keyword evidence="4" id="KW-1133">Transmembrane helix</keyword>
<dbReference type="Pfam" id="PF01494">
    <property type="entry name" value="FAD_binding_3"/>
    <property type="match status" value="1"/>
</dbReference>